<dbReference type="InterPro" id="IPR014756">
    <property type="entry name" value="Ig_E-set"/>
</dbReference>
<feature type="signal peptide" evidence="9">
    <location>
        <begin position="1"/>
        <end position="25"/>
    </location>
</feature>
<evidence type="ECO:0000256" key="9">
    <source>
        <dbReference type="SAM" id="SignalP"/>
    </source>
</evidence>
<dbReference type="SUPFAM" id="SSF51445">
    <property type="entry name" value="(Trans)glycosidases"/>
    <property type="match status" value="1"/>
</dbReference>
<keyword evidence="4 11" id="KW-0378">Hydrolase</keyword>
<evidence type="ECO:0000256" key="7">
    <source>
        <dbReference type="ARBA" id="ARBA00033000"/>
    </source>
</evidence>
<feature type="active site" description="Proton donor" evidence="8">
    <location>
        <position position="556"/>
    </location>
</feature>
<comment type="catalytic activity">
    <reaction evidence="1">
        <text>Hydrolysis of terminal non-reducing N-acetyl-D-hexosamine residues in N-acetyl-beta-D-hexosaminides.</text>
        <dbReference type="EC" id="3.2.1.52"/>
    </reaction>
</comment>
<dbReference type="InterPro" id="IPR015882">
    <property type="entry name" value="HEX_bac_N"/>
</dbReference>
<dbReference type="SUPFAM" id="SSF81296">
    <property type="entry name" value="E set domains"/>
    <property type="match status" value="1"/>
</dbReference>
<dbReference type="InterPro" id="IPR004867">
    <property type="entry name" value="CHB_C_dom"/>
</dbReference>
<proteinExistence type="inferred from homology"/>
<dbReference type="AlphaFoldDB" id="A0A6L7HWR6"/>
<dbReference type="PANTHER" id="PTHR22600">
    <property type="entry name" value="BETA-HEXOSAMINIDASE"/>
    <property type="match status" value="1"/>
</dbReference>
<protein>
    <recommendedName>
        <fullName evidence="3">beta-N-acetylhexosaminidase</fullName>
        <ecNumber evidence="3">3.2.1.52</ecNumber>
    </recommendedName>
    <alternativeName>
        <fullName evidence="6">Beta-N-acetylhexosaminidase</fullName>
    </alternativeName>
    <alternativeName>
        <fullName evidence="7">N-acetyl-beta-glucosaminidase</fullName>
    </alternativeName>
</protein>
<dbReference type="EC" id="3.2.1.52" evidence="3"/>
<dbReference type="GO" id="GO:0005975">
    <property type="term" value="P:carbohydrate metabolic process"/>
    <property type="evidence" value="ECO:0007669"/>
    <property type="project" value="InterPro"/>
</dbReference>
<evidence type="ECO:0000256" key="2">
    <source>
        <dbReference type="ARBA" id="ARBA00006285"/>
    </source>
</evidence>
<dbReference type="InterPro" id="IPR004866">
    <property type="entry name" value="CHB/HEX_N_dom"/>
</dbReference>
<dbReference type="InterPro" id="IPR008965">
    <property type="entry name" value="CBM2/CBM3_carb-bd_dom_sf"/>
</dbReference>
<comment type="similarity">
    <text evidence="2">Belongs to the glycosyl hydrolase 20 family.</text>
</comment>
<dbReference type="Pfam" id="PF03173">
    <property type="entry name" value="CHB_HEX"/>
    <property type="match status" value="1"/>
</dbReference>
<dbReference type="Pfam" id="PF02838">
    <property type="entry name" value="Glyco_hydro_20b"/>
    <property type="match status" value="1"/>
</dbReference>
<dbReference type="GO" id="GO:0016020">
    <property type="term" value="C:membrane"/>
    <property type="evidence" value="ECO:0007669"/>
    <property type="project" value="TreeGrafter"/>
</dbReference>
<dbReference type="InterPro" id="IPR012291">
    <property type="entry name" value="CBM2_carb-bd_dom_sf"/>
</dbReference>
<dbReference type="SUPFAM" id="SSF55545">
    <property type="entry name" value="beta-N-acetylhexosaminidase-like domain"/>
    <property type="match status" value="1"/>
</dbReference>
<dbReference type="Proteomes" id="UP000474778">
    <property type="component" value="Unassembled WGS sequence"/>
</dbReference>
<dbReference type="PRINTS" id="PR00738">
    <property type="entry name" value="GLHYDRLASE20"/>
</dbReference>
<evidence type="ECO:0000256" key="3">
    <source>
        <dbReference type="ARBA" id="ARBA00012663"/>
    </source>
</evidence>
<dbReference type="GO" id="GO:0030203">
    <property type="term" value="P:glycosaminoglycan metabolic process"/>
    <property type="evidence" value="ECO:0007669"/>
    <property type="project" value="TreeGrafter"/>
</dbReference>
<dbReference type="CDD" id="cd02847">
    <property type="entry name" value="E_set_Chitobiase_C"/>
    <property type="match status" value="1"/>
</dbReference>
<evidence type="ECO:0000256" key="8">
    <source>
        <dbReference type="PIRSR" id="PIRSR625705-1"/>
    </source>
</evidence>
<keyword evidence="5" id="KW-0326">Glycosidase</keyword>
<evidence type="ECO:0000259" key="10">
    <source>
        <dbReference type="SMART" id="SM01081"/>
    </source>
</evidence>
<dbReference type="InterPro" id="IPR015883">
    <property type="entry name" value="Glyco_hydro_20_cat"/>
</dbReference>
<dbReference type="Gene3D" id="3.30.379.10">
    <property type="entry name" value="Chitobiase/beta-hexosaminidase domain 2-like"/>
    <property type="match status" value="1"/>
</dbReference>
<dbReference type="SMART" id="SM01081">
    <property type="entry name" value="CHB_HEX"/>
    <property type="match status" value="1"/>
</dbReference>
<keyword evidence="9" id="KW-0732">Signal</keyword>
<evidence type="ECO:0000313" key="11">
    <source>
        <dbReference type="EMBL" id="MXR68104.1"/>
    </source>
</evidence>
<dbReference type="Gene3D" id="2.60.40.290">
    <property type="match status" value="1"/>
</dbReference>
<accession>A0A6L7HWR6</accession>
<dbReference type="Gene3D" id="3.20.20.80">
    <property type="entry name" value="Glycosidases"/>
    <property type="match status" value="1"/>
</dbReference>
<dbReference type="Gene3D" id="2.60.40.10">
    <property type="entry name" value="Immunoglobulins"/>
    <property type="match status" value="1"/>
</dbReference>
<dbReference type="RefSeq" id="WP_160794131.1">
    <property type="nucleotide sequence ID" value="NZ_WRPA01000003.1"/>
</dbReference>
<dbReference type="GO" id="GO:0030247">
    <property type="term" value="F:polysaccharide binding"/>
    <property type="evidence" value="ECO:0007669"/>
    <property type="project" value="InterPro"/>
</dbReference>
<dbReference type="PANTHER" id="PTHR22600:SF57">
    <property type="entry name" value="BETA-N-ACETYLHEXOSAMINIDASE"/>
    <property type="match status" value="1"/>
</dbReference>
<feature type="domain" description="Chitobiase/beta-hexosaminidases N-terminal" evidence="10">
    <location>
        <begin position="52"/>
        <end position="216"/>
    </location>
</feature>
<dbReference type="PROSITE" id="PS51257">
    <property type="entry name" value="PROKAR_LIPOPROTEIN"/>
    <property type="match status" value="1"/>
</dbReference>
<dbReference type="GO" id="GO:0004563">
    <property type="term" value="F:beta-N-acetylhexosaminidase activity"/>
    <property type="evidence" value="ECO:0007669"/>
    <property type="project" value="UniProtKB-EC"/>
</dbReference>
<evidence type="ECO:0000313" key="12">
    <source>
        <dbReference type="Proteomes" id="UP000474778"/>
    </source>
</evidence>
<dbReference type="InterPro" id="IPR013783">
    <property type="entry name" value="Ig-like_fold"/>
</dbReference>
<dbReference type="Pfam" id="PF03174">
    <property type="entry name" value="CHB_HEX_C"/>
    <property type="match status" value="1"/>
</dbReference>
<dbReference type="InterPro" id="IPR029018">
    <property type="entry name" value="Hex-like_dom2"/>
</dbReference>
<evidence type="ECO:0000256" key="6">
    <source>
        <dbReference type="ARBA" id="ARBA00030512"/>
    </source>
</evidence>
<organism evidence="11 12">
    <name type="scientific">Shewanella insulae</name>
    <dbReference type="NCBI Taxonomy" id="2681496"/>
    <lineage>
        <taxon>Bacteria</taxon>
        <taxon>Pseudomonadati</taxon>
        <taxon>Pseudomonadota</taxon>
        <taxon>Gammaproteobacteria</taxon>
        <taxon>Alteromonadales</taxon>
        <taxon>Shewanellaceae</taxon>
        <taxon>Shewanella</taxon>
    </lineage>
</organism>
<sequence>MINKLIPITLLISLGLIACSQPTTTQVPKDEGAAAQQVVDSEPQQALHQFATSLAVNYHTLTNYPQQCTSSGVDGRCFAAQIELIPGVDFDRKDWAIYYSQMRPVKQVLSDAFELTQVKGDLHRITPTDKFKGFYKGQPVDIAFLGELWQLSETDAMPNYYIVVPGLQPEVITSTQLTVDASTGMEQRPYVEAYVSAESQYKRSDTDRLAWATPKVLFDANQDIESRPELAVNAIIPTPKRQIIESQSPVISLASGYHLDAGGVAKESVDAALARLARLGVKPSPQGILLKLEPSTTKLAEGGYRLDITSDGITIDASDDAGFSYGLASLTSLISLDNLSLNAMQIQDEPRYGFRGMHVDVARNFHSKQFILELLDQMAAYKLNKLHLHMADDEGWRLEIDGLPELTQVGSRRCHDLKEDTCLLPQLGSGPDGDSKVNGYYSKADYIEILKYAAARHIQVIPSMDMPGHSRAAIKSMEARYRRLMAEGNEAGANEYRLIDPLDKTQYASIQYYDDNTINVCMESSYHFVDKVVSEISKLHQAAGQRLDLYHIGADETAGAWVESPVCQALLADKESGLESEAHFGAYFIERLANMLADKGIETAGWSDGMSHTRPDRMPAKNQSNIWDVVAHGGHKRAHAQANLGWDTVLSNPEVLYFDFPYEADPKEHGYYWASRSTNERKLFSFMPDNLPANAEQWTDIEGKSFEADDTLKLDDAGKRISGPLNQGVRFKGIQGQLWSETIRSDQVIEYMVFPRLLVLAERAWHKADWEVPYQYQGAKYSAETNYFTPEMREKQRAQWQTFANTLGYKELAKLDRAGIAYRVPTLGAKIKEGYLQANSIYPGLGIEYRVDGGQWQQYTEAVSVSGRVEVRGVAADGIRKGRILKVN</sequence>
<gene>
    <name evidence="11" type="ORF">GNT65_05365</name>
</gene>
<dbReference type="SUPFAM" id="SSF49384">
    <property type="entry name" value="Carbohydrate-binding domain"/>
    <property type="match status" value="1"/>
</dbReference>
<dbReference type="InterPro" id="IPR017853">
    <property type="entry name" value="GH"/>
</dbReference>
<dbReference type="InterPro" id="IPR025705">
    <property type="entry name" value="Beta_hexosaminidase_sua/sub"/>
</dbReference>
<dbReference type="CDD" id="cd06569">
    <property type="entry name" value="GH20_Sm-chitobiase-like"/>
    <property type="match status" value="1"/>
</dbReference>
<comment type="caution">
    <text evidence="11">The sequence shown here is derived from an EMBL/GenBank/DDBJ whole genome shotgun (WGS) entry which is preliminary data.</text>
</comment>
<feature type="chain" id="PRO_5026716291" description="beta-N-acetylhexosaminidase" evidence="9">
    <location>
        <begin position="26"/>
        <end position="888"/>
    </location>
</feature>
<reference evidence="11 12" key="1">
    <citation type="submission" date="2019-12" db="EMBL/GenBank/DDBJ databases">
        <title>Shewanella insulae sp. nov., isolated from a tidal flat.</title>
        <authorList>
            <person name="Yoon J.-H."/>
        </authorList>
    </citation>
    <scope>NUCLEOTIDE SEQUENCE [LARGE SCALE GENOMIC DNA]</scope>
    <source>
        <strain evidence="11 12">JBTF-M18</strain>
    </source>
</reference>
<keyword evidence="12" id="KW-1185">Reference proteome</keyword>
<evidence type="ECO:0000256" key="1">
    <source>
        <dbReference type="ARBA" id="ARBA00001231"/>
    </source>
</evidence>
<name>A0A6L7HWR6_9GAMM</name>
<dbReference type="Pfam" id="PF00728">
    <property type="entry name" value="Glyco_hydro_20"/>
    <property type="match status" value="1"/>
</dbReference>
<dbReference type="EMBL" id="WRPA01000003">
    <property type="protein sequence ID" value="MXR68104.1"/>
    <property type="molecule type" value="Genomic_DNA"/>
</dbReference>
<evidence type="ECO:0000256" key="4">
    <source>
        <dbReference type="ARBA" id="ARBA00022801"/>
    </source>
</evidence>
<evidence type="ECO:0000256" key="5">
    <source>
        <dbReference type="ARBA" id="ARBA00023295"/>
    </source>
</evidence>